<keyword evidence="1 3" id="KW-0853">WD repeat</keyword>
<dbReference type="InterPro" id="IPR036322">
    <property type="entry name" value="WD40_repeat_dom_sf"/>
</dbReference>
<dbReference type="PANTHER" id="PTHR22847">
    <property type="entry name" value="WD40 REPEAT PROTEIN"/>
    <property type="match status" value="1"/>
</dbReference>
<dbReference type="InterPro" id="IPR001680">
    <property type="entry name" value="WD40_rpt"/>
</dbReference>
<protein>
    <submittedName>
        <fullName evidence="5">Trypsin-like peptidase domain-containing protein</fullName>
    </submittedName>
</protein>
<name>A0ABW5G7P3_9PSEU</name>
<evidence type="ECO:0000256" key="1">
    <source>
        <dbReference type="ARBA" id="ARBA00022574"/>
    </source>
</evidence>
<dbReference type="Gene3D" id="2.130.10.10">
    <property type="entry name" value="YVTN repeat-like/Quinoprotein amine dehydrogenase"/>
    <property type="match status" value="3"/>
</dbReference>
<keyword evidence="2" id="KW-0677">Repeat</keyword>
<dbReference type="InterPro" id="IPR019775">
    <property type="entry name" value="WD40_repeat_CS"/>
</dbReference>
<dbReference type="SUPFAM" id="SSF52540">
    <property type="entry name" value="P-loop containing nucleoside triphosphate hydrolases"/>
    <property type="match status" value="1"/>
</dbReference>
<feature type="repeat" description="WD" evidence="3">
    <location>
        <begin position="1064"/>
        <end position="1107"/>
    </location>
</feature>
<dbReference type="Pfam" id="PF20703">
    <property type="entry name" value="nSTAND1"/>
    <property type="match status" value="1"/>
</dbReference>
<dbReference type="Proteomes" id="UP001597417">
    <property type="component" value="Unassembled WGS sequence"/>
</dbReference>
<dbReference type="Gene3D" id="2.40.10.120">
    <property type="match status" value="1"/>
</dbReference>
<dbReference type="InterPro" id="IPR049052">
    <property type="entry name" value="nSTAND1"/>
</dbReference>
<feature type="domain" description="Novel STAND NTPase 1" evidence="4">
    <location>
        <begin position="243"/>
        <end position="396"/>
    </location>
</feature>
<accession>A0ABW5G7P3</accession>
<dbReference type="InterPro" id="IPR027417">
    <property type="entry name" value="P-loop_NTPase"/>
</dbReference>
<organism evidence="5 6">
    <name type="scientific">Amycolatopsis pigmentata</name>
    <dbReference type="NCBI Taxonomy" id="450801"/>
    <lineage>
        <taxon>Bacteria</taxon>
        <taxon>Bacillati</taxon>
        <taxon>Actinomycetota</taxon>
        <taxon>Actinomycetes</taxon>
        <taxon>Pseudonocardiales</taxon>
        <taxon>Pseudonocardiaceae</taxon>
        <taxon>Amycolatopsis</taxon>
    </lineage>
</organism>
<proteinExistence type="predicted"/>
<dbReference type="SUPFAM" id="SSF50494">
    <property type="entry name" value="Trypsin-like serine proteases"/>
    <property type="match status" value="1"/>
</dbReference>
<evidence type="ECO:0000256" key="2">
    <source>
        <dbReference type="ARBA" id="ARBA00022737"/>
    </source>
</evidence>
<dbReference type="Pfam" id="PF13365">
    <property type="entry name" value="Trypsin_2"/>
    <property type="match status" value="1"/>
</dbReference>
<dbReference type="SUPFAM" id="SSF50978">
    <property type="entry name" value="WD40 repeat-like"/>
    <property type="match status" value="2"/>
</dbReference>
<gene>
    <name evidence="5" type="ORF">ACFSXZ_38350</name>
</gene>
<comment type="caution">
    <text evidence="5">The sequence shown here is derived from an EMBL/GenBank/DDBJ whole genome shotgun (WGS) entry which is preliminary data.</text>
</comment>
<dbReference type="SMART" id="SM00320">
    <property type="entry name" value="WD40"/>
    <property type="match status" value="9"/>
</dbReference>
<evidence type="ECO:0000256" key="3">
    <source>
        <dbReference type="PROSITE-ProRule" id="PRU00221"/>
    </source>
</evidence>
<feature type="repeat" description="WD" evidence="3">
    <location>
        <begin position="837"/>
        <end position="880"/>
    </location>
</feature>
<evidence type="ECO:0000313" key="5">
    <source>
        <dbReference type="EMBL" id="MFD2422201.1"/>
    </source>
</evidence>
<dbReference type="EMBL" id="JBHUKR010000025">
    <property type="protein sequence ID" value="MFD2422201.1"/>
    <property type="molecule type" value="Genomic_DNA"/>
</dbReference>
<dbReference type="InterPro" id="IPR015943">
    <property type="entry name" value="WD40/YVTN_repeat-like_dom_sf"/>
</dbReference>
<reference evidence="6" key="1">
    <citation type="journal article" date="2019" name="Int. J. Syst. Evol. Microbiol.">
        <title>The Global Catalogue of Microorganisms (GCM) 10K type strain sequencing project: providing services to taxonomists for standard genome sequencing and annotation.</title>
        <authorList>
            <consortium name="The Broad Institute Genomics Platform"/>
            <consortium name="The Broad Institute Genome Sequencing Center for Infectious Disease"/>
            <person name="Wu L."/>
            <person name="Ma J."/>
        </authorList>
    </citation>
    <scope>NUCLEOTIDE SEQUENCE [LARGE SCALE GENOMIC DNA]</scope>
    <source>
        <strain evidence="6">CGMCC 4.7645</strain>
    </source>
</reference>
<keyword evidence="6" id="KW-1185">Reference proteome</keyword>
<dbReference type="PROSITE" id="PS50082">
    <property type="entry name" value="WD_REPEATS_2"/>
    <property type="match status" value="2"/>
</dbReference>
<evidence type="ECO:0000259" key="4">
    <source>
        <dbReference type="Pfam" id="PF20703"/>
    </source>
</evidence>
<dbReference type="InterPro" id="IPR009003">
    <property type="entry name" value="Peptidase_S1_PA"/>
</dbReference>
<evidence type="ECO:0000313" key="6">
    <source>
        <dbReference type="Proteomes" id="UP001597417"/>
    </source>
</evidence>
<dbReference type="PROSITE" id="PS00678">
    <property type="entry name" value="WD_REPEATS_1"/>
    <property type="match status" value="2"/>
</dbReference>
<sequence>MTAARALAQRPPWFARLPRVGDGKVAGAGMLVDEWHVVTCAHVVGQQVGQPVAVAGTGGAPEQKVVVEFPFVEGLVRRAATVVRWWPVAPDMSGDAAVLRLAEPVTVTPAPLACPPLLHGHGFWVHGFPGGGQAARQAQGRLGGASGPAGEWIQVESSGSSGWPVELGFSGAPVFDIEAGAVVGIVALRDEHRSGHLLPVSYLCGLWPWLRDRVGWRLDLDPDLKTHWLPRARGSEVESDSGAWYFTGRHAARQAVCEWLEDSGQALLVVAGGPGTGKSALLAHLLVASDPAWAPRVPTEGARPPVGVFDAALHVKGRTRDEVVDLLAALAQVSARTPQELLVAMRERHTETGQPFTVLVDAVEEAAGMEQAQQIARLLRELASTRTLRVLAGVRTAPAGTERARILDAFGRSAPRIDLEARRYQRNFDVADYVQRRLTGESEYYRGRSERELRAIARAIARKARYNFLIAQVASRWLLLPAVPPLDLARPAWDEVLPETIGEAMEKYLDAFGDEKALVKRLLTALAFARGNGLPRGRTWLDIADALHPDHAHTNDELTKVFHSAANYLVERTNTAAGDPAYRLYHDALDDHLRAGCPHREPQRAIVDVLRSGVRSWHEAGHYTRAHLAGHAAQVGQLDDLLADADFLCHAEPAPLLAVLSQADSGQGKLIAAVYRASSHRHRHADPHERSLALALDAARFGADGLQDRLGELRLSRWRVRFATGGKVHPANIATLTGHDTVGSIRVIAAGTFDGRVLGITGCGQGSVQVWDLIEQRAIGSTMLAIPTSVPGTAQRQEISALAVTEVDGRPVAVIGGDDGAVRIWDLTELRQIGDALTGHTHSVKGVVVTELGGEPVAVTIGRDKTVRLWNLAEQRAIGGPFSGHEGNWTAIAALDVAGRPLAVTADILDGAVHVWDLAERRETGVIETGVISVPWNGVQDLAAIYVAGCPVLLTLGRKTIRMWDLRTWRQIGSPLSRRMGSANRLATTVHDGRPVLLVCSDGVIQVWDLLERRPVGDALTGHTGEIVAVATTGSTALTGESYSSTLRMWDLGEIQHRQIGNPVAGHGKQVTRVAVVEHAGHRFALSASLDKTIIAWDIDEKRALRTLGPVEYTNDMAIAIVNDRPLAVVCGIGTLQTWDLTTGKLDPFPPLHRERGVHAQAVDVAYVRGNPVAAVAASDMRLCLWDLTTRRPVHRPIDIGVDARTVRLTTLDGRLVAVVAGKSAAGDNFAVRLWDLKKRREIGVIPARSNAVTALAIVDLGTGPAVVTSVAGELLVTDLTEQRVVARFPDREDVSWKVAAGSLNGTPIAVTAGRDPVLRIWDLDARQQIDEIGIPGDCHGLALGQQSTLVAACNDDIVAFDTSWPS</sequence>
<dbReference type="RefSeq" id="WP_378271179.1">
    <property type="nucleotide sequence ID" value="NZ_JBHUKR010000025.1"/>
</dbReference>
<dbReference type="PANTHER" id="PTHR22847:SF637">
    <property type="entry name" value="WD REPEAT DOMAIN 5B"/>
    <property type="match status" value="1"/>
</dbReference>